<dbReference type="InterPro" id="IPR029062">
    <property type="entry name" value="Class_I_gatase-like"/>
</dbReference>
<keyword evidence="1" id="KW-1133">Transmembrane helix</keyword>
<dbReference type="AlphaFoldDB" id="A0A8T9SYQ7"/>
<feature type="domain" description="Aerotolerance regulator N-terminal" evidence="2">
    <location>
        <begin position="1"/>
        <end position="76"/>
    </location>
</feature>
<dbReference type="RefSeq" id="WP_245094808.1">
    <property type="nucleotide sequence ID" value="NZ_CP095053.1"/>
</dbReference>
<dbReference type="Proteomes" id="UP000829925">
    <property type="component" value="Chromosome"/>
</dbReference>
<feature type="transmembrane region" description="Helical" evidence="1">
    <location>
        <begin position="56"/>
        <end position="78"/>
    </location>
</feature>
<dbReference type="KEGG" id="haei:MUN82_02805"/>
<evidence type="ECO:0000256" key="1">
    <source>
        <dbReference type="SAM" id="Phobius"/>
    </source>
</evidence>
<evidence type="ECO:0000313" key="3">
    <source>
        <dbReference type="EMBL" id="UOR06034.1"/>
    </source>
</evidence>
<dbReference type="PANTHER" id="PTHR37464">
    <property type="entry name" value="BLL2463 PROTEIN"/>
    <property type="match status" value="1"/>
</dbReference>
<feature type="transmembrane region" description="Helical" evidence="1">
    <location>
        <begin position="6"/>
        <end position="24"/>
    </location>
</feature>
<organism evidence="3 4">
    <name type="scientific">Hymenobacter aerilatus</name>
    <dbReference type="NCBI Taxonomy" id="2932251"/>
    <lineage>
        <taxon>Bacteria</taxon>
        <taxon>Pseudomonadati</taxon>
        <taxon>Bacteroidota</taxon>
        <taxon>Cytophagia</taxon>
        <taxon>Cytophagales</taxon>
        <taxon>Hymenobacteraceae</taxon>
        <taxon>Hymenobacter</taxon>
    </lineage>
</organism>
<name>A0A8T9SYQ7_9BACT</name>
<evidence type="ECO:0000259" key="2">
    <source>
        <dbReference type="Pfam" id="PF07584"/>
    </source>
</evidence>
<dbReference type="SUPFAM" id="SSF52317">
    <property type="entry name" value="Class I glutamine amidotransferase-like"/>
    <property type="match status" value="1"/>
</dbReference>
<proteinExistence type="predicted"/>
<sequence length="688" mass="76387">MALTYPWFLVGMLALAIPLFIHLFELRRPQRIAFTNVGFIREVKLVTARQRKVKHILILLCRLLFLSFLVLAFCQPFIKAPEEQLGDNRNVQVLLDTSASMQTLSENEQSLFEQAIQQAHDLPTAYASSSRFFLNNNRVALSAEAFQNEIEQLKLVSNGSSRSALLTSQQNRLANNPSSIFILSDFQKNSFSSKNISSLDSSKQVFLVPLAAAPTHNVYVDSVWIEDAFVRAESNLPLHIRLRNGGKVEVPICRVKVFVKEQQVAVLQVAVPAAQEVTNTVQIRLTGSDQQVCRVEIEDLPVTFDNTYFFVLQASPRINVLDVVANAQTATQRLYANEALFTYASTQPARLQYGQLSSANVVLLQELPQIEAGLRDNIQQVVKQGGSVVIIPPTTSSGRASYTELFQSLGLSGIQWEPVVAGSPVLREVAMPNLQNPFFQGVFTGPTRQTAMPKVAPVLRWSRSGNEILRMRDGDGYLARFTSGRGNVYIFAAPFSAVYSDFTSQALFVPVMYRLAMQSYRQATQPAYRLNQAVVSVTVPTGSQGSADQVYKLTQDSLTFIPVQRRIENRVQFEVPPAMHLPGYYVLTRNGQVISTLAFNVDKRESELASYSAAELKQLVGPNRPNVHVYSTANGESIAARYRTERVGTPLWRYCLWAALAFLLAEIVVVRLLGRRTAGGVPVSAVTA</sequence>
<dbReference type="EMBL" id="CP095053">
    <property type="protein sequence ID" value="UOR06034.1"/>
    <property type="molecule type" value="Genomic_DNA"/>
</dbReference>
<reference evidence="3 4" key="1">
    <citation type="submission" date="2022-04" db="EMBL/GenBank/DDBJ databases">
        <title>Hymenobacter sp. isolated from the air.</title>
        <authorList>
            <person name="Won M."/>
            <person name="Lee C.-M."/>
            <person name="Woen H.-Y."/>
            <person name="Kwon S.-W."/>
        </authorList>
    </citation>
    <scope>NUCLEOTIDE SEQUENCE [LARGE SCALE GENOMIC DNA]</scope>
    <source>
        <strain evidence="4">5413 J-13</strain>
    </source>
</reference>
<evidence type="ECO:0000313" key="4">
    <source>
        <dbReference type="Proteomes" id="UP000829925"/>
    </source>
</evidence>
<dbReference type="InterPro" id="IPR011933">
    <property type="entry name" value="Double_TM_dom"/>
</dbReference>
<protein>
    <submittedName>
        <fullName evidence="3">BatA domain-containing protein</fullName>
    </submittedName>
</protein>
<gene>
    <name evidence="3" type="ORF">MUN82_02805</name>
</gene>
<dbReference type="PANTHER" id="PTHR37464:SF1">
    <property type="entry name" value="BLL2463 PROTEIN"/>
    <property type="match status" value="1"/>
</dbReference>
<keyword evidence="1" id="KW-0812">Transmembrane</keyword>
<dbReference type="NCBIfam" id="TIGR02226">
    <property type="entry name" value="two_anch"/>
    <property type="match status" value="1"/>
</dbReference>
<accession>A0A8T9SYQ7</accession>
<keyword evidence="1" id="KW-0472">Membrane</keyword>
<dbReference type="Pfam" id="PF07584">
    <property type="entry name" value="BatA"/>
    <property type="match status" value="1"/>
</dbReference>
<keyword evidence="4" id="KW-1185">Reference proteome</keyword>
<dbReference type="InterPro" id="IPR024163">
    <property type="entry name" value="Aerotolerance_reg_N"/>
</dbReference>